<evidence type="ECO:0000313" key="2">
    <source>
        <dbReference type="EMBL" id="PKU41174.1"/>
    </source>
</evidence>
<gene>
    <name evidence="2" type="ORF">llap_8526</name>
</gene>
<reference evidence="3" key="1">
    <citation type="submission" date="2017-11" db="EMBL/GenBank/DDBJ databases">
        <authorList>
            <person name="Lima N.C."/>
            <person name="Parody-Merino A.M."/>
            <person name="Battley P.F."/>
            <person name="Fidler A.E."/>
            <person name="Prosdocimi F."/>
        </authorList>
    </citation>
    <scope>NUCLEOTIDE SEQUENCE [LARGE SCALE GENOMIC DNA]</scope>
</reference>
<proteinExistence type="predicted"/>
<evidence type="ECO:0008006" key="4">
    <source>
        <dbReference type="Google" id="ProtNLM"/>
    </source>
</evidence>
<dbReference type="AlphaFoldDB" id="A0A2I0U535"/>
<name>A0A2I0U535_LIMLA</name>
<protein>
    <recommendedName>
        <fullName evidence="4">Rna-directed dna polymerase from mobile element jockey-like</fullName>
    </recommendedName>
</protein>
<keyword evidence="3" id="KW-1185">Reference proteome</keyword>
<sequence length="211" mass="23977">MDLLEQDQQKAMKMEENFCEQVSALRISYYRILGSLDKPLQKGSQKAPELEDRDREQNEAPIIQGEKVSDLLHHLDTHKSIGLHGIHQRMDQKEDLGNYRPASLTLMLGKVMEQIILSAITRHVQDNRVIRPSQNEFIKGSIYPSLQTSRIDRRGATGEIPFCKNALEVPVDNKLNMSQKHALAAKKDNSILGCIRKNIISSRSREAILPL</sequence>
<feature type="compositionally biased region" description="Basic and acidic residues" evidence="1">
    <location>
        <begin position="48"/>
        <end position="58"/>
    </location>
</feature>
<evidence type="ECO:0000256" key="1">
    <source>
        <dbReference type="SAM" id="MobiDB-lite"/>
    </source>
</evidence>
<organism evidence="2 3">
    <name type="scientific">Limosa lapponica baueri</name>
    <dbReference type="NCBI Taxonomy" id="1758121"/>
    <lineage>
        <taxon>Eukaryota</taxon>
        <taxon>Metazoa</taxon>
        <taxon>Chordata</taxon>
        <taxon>Craniata</taxon>
        <taxon>Vertebrata</taxon>
        <taxon>Euteleostomi</taxon>
        <taxon>Archelosauria</taxon>
        <taxon>Archosauria</taxon>
        <taxon>Dinosauria</taxon>
        <taxon>Saurischia</taxon>
        <taxon>Theropoda</taxon>
        <taxon>Coelurosauria</taxon>
        <taxon>Aves</taxon>
        <taxon>Neognathae</taxon>
        <taxon>Neoaves</taxon>
        <taxon>Charadriiformes</taxon>
        <taxon>Scolopacidae</taxon>
        <taxon>Limosa</taxon>
    </lineage>
</organism>
<evidence type="ECO:0000313" key="3">
    <source>
        <dbReference type="Proteomes" id="UP000233556"/>
    </source>
</evidence>
<dbReference type="Proteomes" id="UP000233556">
    <property type="component" value="Unassembled WGS sequence"/>
</dbReference>
<dbReference type="EMBL" id="KZ506153">
    <property type="protein sequence ID" value="PKU41174.1"/>
    <property type="molecule type" value="Genomic_DNA"/>
</dbReference>
<feature type="region of interest" description="Disordered" evidence="1">
    <location>
        <begin position="40"/>
        <end position="63"/>
    </location>
</feature>
<accession>A0A2I0U535</accession>
<reference evidence="3" key="2">
    <citation type="submission" date="2017-12" db="EMBL/GenBank/DDBJ databases">
        <title>Genome sequence of the Bar-tailed Godwit (Limosa lapponica baueri).</title>
        <authorList>
            <person name="Lima N.C.B."/>
            <person name="Parody-Merino A.M."/>
            <person name="Battley P.F."/>
            <person name="Fidler A.E."/>
            <person name="Prosdocimi F."/>
        </authorList>
    </citation>
    <scope>NUCLEOTIDE SEQUENCE [LARGE SCALE GENOMIC DNA]</scope>
</reference>
<dbReference type="OrthoDB" id="410381at2759"/>